<evidence type="ECO:0000256" key="1">
    <source>
        <dbReference type="SAM" id="MobiDB-lite"/>
    </source>
</evidence>
<evidence type="ECO:0000313" key="3">
    <source>
        <dbReference type="Proteomes" id="UP000683000"/>
    </source>
</evidence>
<feature type="compositionally biased region" description="Polar residues" evidence="1">
    <location>
        <begin position="282"/>
        <end position="292"/>
    </location>
</feature>
<feature type="region of interest" description="Disordered" evidence="1">
    <location>
        <begin position="655"/>
        <end position="677"/>
    </location>
</feature>
<feature type="compositionally biased region" description="Low complexity" evidence="1">
    <location>
        <begin position="314"/>
        <end position="328"/>
    </location>
</feature>
<protein>
    <submittedName>
        <fullName evidence="2">Uncharacterized protein</fullName>
    </submittedName>
</protein>
<reference evidence="2" key="1">
    <citation type="submission" date="2021-03" db="EMBL/GenBank/DDBJ databases">
        <title>Evolutionary innovations through gain and loss of genes in the ectomycorrhizal Boletales.</title>
        <authorList>
            <person name="Wu G."/>
            <person name="Miyauchi S."/>
            <person name="Morin E."/>
            <person name="Yang Z.-L."/>
            <person name="Xu J."/>
            <person name="Martin F.M."/>
        </authorList>
    </citation>
    <scope>NUCLEOTIDE SEQUENCE</scope>
    <source>
        <strain evidence="2">BR01</strain>
    </source>
</reference>
<proteinExistence type="predicted"/>
<feature type="region of interest" description="Disordered" evidence="1">
    <location>
        <begin position="304"/>
        <end position="376"/>
    </location>
</feature>
<feature type="region of interest" description="Disordered" evidence="1">
    <location>
        <begin position="731"/>
        <end position="794"/>
    </location>
</feature>
<feature type="compositionally biased region" description="Basic and acidic residues" evidence="1">
    <location>
        <begin position="781"/>
        <end position="793"/>
    </location>
</feature>
<feature type="compositionally biased region" description="Basic and acidic residues" evidence="1">
    <location>
        <begin position="458"/>
        <end position="477"/>
    </location>
</feature>
<feature type="compositionally biased region" description="Low complexity" evidence="1">
    <location>
        <begin position="360"/>
        <end position="376"/>
    </location>
</feature>
<organism evidence="2 3">
    <name type="scientific">Boletus reticuloceps</name>
    <dbReference type="NCBI Taxonomy" id="495285"/>
    <lineage>
        <taxon>Eukaryota</taxon>
        <taxon>Fungi</taxon>
        <taxon>Dikarya</taxon>
        <taxon>Basidiomycota</taxon>
        <taxon>Agaricomycotina</taxon>
        <taxon>Agaricomycetes</taxon>
        <taxon>Agaricomycetidae</taxon>
        <taxon>Boletales</taxon>
        <taxon>Boletineae</taxon>
        <taxon>Boletaceae</taxon>
        <taxon>Boletoideae</taxon>
        <taxon>Boletus</taxon>
    </lineage>
</organism>
<sequence>MADLPKIQPSRACKCLNVRIWPQLHPENTPDFLIAAAGDSEYTLTYVGDKGISIAHPQVTVRTRKIRPYMADSSRCIRFTTLTCLLCQTVAYRVQQPVASDMDLQEGPLLPSPDWVEQEALLSSCGWIEVHKDCLLADDVTRLSSSSMYSSTFGIALPQYATTTATPTQPTQESHQESCAQTIPSGPFLCNLRPLFPPAPFVPSHPVFAHLSSIAVDACEHLRSLAEEQIAAIVQDKFAELERADDRLRHDVEELWRKFVENLGEVEKQLGPKVGERRDSSRGVSLSASGVSGTPVVSVRHFVPTPSTVPRLNSPSSSRSKVSSLSASLATHHFHMPQGPTEAHERPLSDSPRSPPPYSSHPSSLGSAESLTSSSLESSLALSPRLNGDSIMQPFKRSMDESRDTAVSFRYFTILEADVTRARQQQTASHPIVRSPKTGELAEETGDSNTAKVTTPAKEPEESHAHPPDRPDRDVIHPTDGTSRRRKVKFDITAEPVAGEGRARGLMVNLKRMRLIFDFEDASSDPESSDAALALPFVENAQSRRRGRHRVARHGALPESLSSLRPASLPAYSALQSKDTRVPTTSVLNSGRLPLTPPAPLSQEAQSEYPEELDPQEEEILKLVAANTPSHRSAWKRNSKAWQLFVSRRRNGVPGALIPEETEDGKRVAGDTGDGDWGTSKDVRWSLGNAGFAASLPIDISPLSRRKEPLSLASYQPKTSLSDRAGMIVPAFPDGRRHTPSATMRRASYAERDRSRSIDPGALDFIAGDGEEAEDEETDEEPSKANLADEGRGRQRAFKILQARSKIPEAGMWMSLA</sequence>
<keyword evidence="3" id="KW-1185">Reference proteome</keyword>
<feature type="region of interest" description="Disordered" evidence="1">
    <location>
        <begin position="575"/>
        <end position="609"/>
    </location>
</feature>
<name>A0A8I2YJS4_9AGAM</name>
<feature type="region of interest" description="Disordered" evidence="1">
    <location>
        <begin position="270"/>
        <end position="292"/>
    </location>
</feature>
<dbReference type="Proteomes" id="UP000683000">
    <property type="component" value="Unassembled WGS sequence"/>
</dbReference>
<dbReference type="AlphaFoldDB" id="A0A8I2YJS4"/>
<feature type="region of interest" description="Disordered" evidence="1">
    <location>
        <begin position="421"/>
        <end position="486"/>
    </location>
</feature>
<dbReference type="EMBL" id="JAGFBS010000020">
    <property type="protein sequence ID" value="KAG6373764.1"/>
    <property type="molecule type" value="Genomic_DNA"/>
</dbReference>
<feature type="compositionally biased region" description="Acidic residues" evidence="1">
    <location>
        <begin position="769"/>
        <end position="780"/>
    </location>
</feature>
<gene>
    <name evidence="2" type="ORF">JVT61DRAFT_5906</name>
</gene>
<comment type="caution">
    <text evidence="2">The sequence shown here is derived from an EMBL/GenBank/DDBJ whole genome shotgun (WGS) entry which is preliminary data.</text>
</comment>
<evidence type="ECO:0000313" key="2">
    <source>
        <dbReference type="EMBL" id="KAG6373764.1"/>
    </source>
</evidence>
<feature type="compositionally biased region" description="Basic and acidic residues" evidence="1">
    <location>
        <begin position="748"/>
        <end position="757"/>
    </location>
</feature>
<feature type="compositionally biased region" description="Basic and acidic residues" evidence="1">
    <location>
        <begin position="270"/>
        <end position="281"/>
    </location>
</feature>
<accession>A0A8I2YJS4</accession>
<dbReference type="OrthoDB" id="2563191at2759"/>